<dbReference type="OrthoDB" id="9809429at2"/>
<comment type="pathway">
    <text evidence="2 9 10">Carbohydrate degradation; glycolysis; D-glyceraldehyde 3-phosphate from glycerone phosphate: step 1/1.</text>
</comment>
<dbReference type="GO" id="GO:0046166">
    <property type="term" value="P:glyceraldehyde-3-phosphate biosynthetic process"/>
    <property type="evidence" value="ECO:0007669"/>
    <property type="project" value="TreeGrafter"/>
</dbReference>
<sequence length="255" mass="26531">MADRVRPLIAGNWKMNGTAAELPELKRIADGVDGTRSSSPYDALICVPATLIDRAIKTVVGSPLAIGGQDCHGAESGAHTGDVSAAMLADAGATHVIVGHSERRADHGETDIDVMDKTLAAHAQGLTAIVCVGETRQEREDGQAMDVVDTQLAGSLPKDAAPGNTVVAYEPVWAIGTGLTPSLLDIEAMHDHMRQRLRERFGPAGARFRLLYGGSVKPANAGEIFGISSVDGALVGGASLKSDDFLAICATVQAR</sequence>
<organism evidence="11 12">
    <name type="scientific">Oceaniradius stylonematis</name>
    <dbReference type="NCBI Taxonomy" id="2184161"/>
    <lineage>
        <taxon>Bacteria</taxon>
        <taxon>Pseudomonadati</taxon>
        <taxon>Pseudomonadota</taxon>
        <taxon>Alphaproteobacteria</taxon>
        <taxon>Hyphomicrobiales</taxon>
        <taxon>Ahrensiaceae</taxon>
        <taxon>Oceaniradius</taxon>
    </lineage>
</organism>
<reference evidence="11 12" key="1">
    <citation type="journal article" date="2018" name="Int. J. Syst. Bacteriol.">
        <title>Oceaniradius stylonemae gen. nov., sp. nov., isolated from a red alga, Stylonema cornu-cervi.</title>
        <authorList>
            <person name="Jeong S."/>
        </authorList>
    </citation>
    <scope>NUCLEOTIDE SEQUENCE [LARGE SCALE GENOMIC DNA]</scope>
    <source>
        <strain evidence="11 12">StC1</strain>
    </source>
</reference>
<comment type="catalytic activity">
    <reaction evidence="9 10">
        <text>D-glyceraldehyde 3-phosphate = dihydroxyacetone phosphate</text>
        <dbReference type="Rhea" id="RHEA:18585"/>
        <dbReference type="ChEBI" id="CHEBI:57642"/>
        <dbReference type="ChEBI" id="CHEBI:59776"/>
        <dbReference type="EC" id="5.3.1.1"/>
    </reaction>
</comment>
<dbReference type="GO" id="GO:0019563">
    <property type="term" value="P:glycerol catabolic process"/>
    <property type="evidence" value="ECO:0007669"/>
    <property type="project" value="TreeGrafter"/>
</dbReference>
<dbReference type="UniPathway" id="UPA01066"/>
<keyword evidence="7 9" id="KW-0324">Glycolysis</keyword>
<dbReference type="PROSITE" id="PS51440">
    <property type="entry name" value="TIM_2"/>
    <property type="match status" value="1"/>
</dbReference>
<evidence type="ECO:0000256" key="5">
    <source>
        <dbReference type="ARBA" id="ARBA00022432"/>
    </source>
</evidence>
<comment type="pathway">
    <text evidence="3">Carbohydrate metabolism; erythritol degradation.</text>
</comment>
<feature type="binding site" evidence="9">
    <location>
        <begin position="236"/>
        <end position="237"/>
    </location>
    <ligand>
        <name>substrate</name>
    </ligand>
</feature>
<dbReference type="NCBIfam" id="TIGR00419">
    <property type="entry name" value="tim"/>
    <property type="match status" value="1"/>
</dbReference>
<comment type="subunit">
    <text evidence="9 10">Homodimer.</text>
</comment>
<keyword evidence="5 9" id="KW-0312">Gluconeogenesis</keyword>
<dbReference type="CDD" id="cd00311">
    <property type="entry name" value="TIM"/>
    <property type="match status" value="1"/>
</dbReference>
<dbReference type="Gene3D" id="3.20.20.70">
    <property type="entry name" value="Aldolase class I"/>
    <property type="match status" value="1"/>
</dbReference>
<dbReference type="InterPro" id="IPR022896">
    <property type="entry name" value="TrioseP_Isoase_bac/euk"/>
</dbReference>
<comment type="function">
    <text evidence="9">Involved in the gluconeogenesis. Catalyzes stereospecifically the conversion of dihydroxyacetone phosphate (DHAP) to D-glyceraldehyde-3-phosphate (G3P).</text>
</comment>
<dbReference type="EC" id="5.3.1.1" evidence="9 10"/>
<evidence type="ECO:0000256" key="10">
    <source>
        <dbReference type="RuleBase" id="RU363013"/>
    </source>
</evidence>
<evidence type="ECO:0000313" key="12">
    <source>
        <dbReference type="Proteomes" id="UP000246132"/>
    </source>
</evidence>
<dbReference type="GO" id="GO:0004807">
    <property type="term" value="F:triose-phosphate isomerase activity"/>
    <property type="evidence" value="ECO:0007669"/>
    <property type="project" value="UniProtKB-UniRule"/>
</dbReference>
<feature type="active site" description="Proton acceptor" evidence="9">
    <location>
        <position position="170"/>
    </location>
</feature>
<comment type="catalytic activity">
    <reaction evidence="1">
        <text>L-erythrulose 1-phosphate = D-erythrulose 4-phosphate</text>
        <dbReference type="Rhea" id="RHEA:49588"/>
        <dbReference type="ChEBI" id="CHEBI:58002"/>
        <dbReference type="ChEBI" id="CHEBI:90796"/>
        <dbReference type="EC" id="5.3.1.33"/>
    </reaction>
</comment>
<dbReference type="PANTHER" id="PTHR21139">
    <property type="entry name" value="TRIOSEPHOSPHATE ISOMERASE"/>
    <property type="match status" value="1"/>
</dbReference>
<feature type="active site" description="Electrophile" evidence="9">
    <location>
        <position position="100"/>
    </location>
</feature>
<evidence type="ECO:0000256" key="8">
    <source>
        <dbReference type="ARBA" id="ARBA00023235"/>
    </source>
</evidence>
<dbReference type="InterPro" id="IPR035990">
    <property type="entry name" value="TIM_sf"/>
</dbReference>
<proteinExistence type="inferred from homology"/>
<evidence type="ECO:0000256" key="4">
    <source>
        <dbReference type="ARBA" id="ARBA00007422"/>
    </source>
</evidence>
<dbReference type="SUPFAM" id="SSF51351">
    <property type="entry name" value="Triosephosphate isomerase (TIM)"/>
    <property type="match status" value="1"/>
</dbReference>
<evidence type="ECO:0000256" key="7">
    <source>
        <dbReference type="ARBA" id="ARBA00023152"/>
    </source>
</evidence>
<dbReference type="InterPro" id="IPR013785">
    <property type="entry name" value="Aldolase_TIM"/>
</dbReference>
<evidence type="ECO:0000256" key="1">
    <source>
        <dbReference type="ARBA" id="ARBA00000148"/>
    </source>
</evidence>
<dbReference type="InterPro" id="IPR000652">
    <property type="entry name" value="Triosephosphate_isomerase"/>
</dbReference>
<dbReference type="FunFam" id="3.20.20.70:FF:000016">
    <property type="entry name" value="Triosephosphate isomerase"/>
    <property type="match status" value="1"/>
</dbReference>
<comment type="pathway">
    <text evidence="9 10">Carbohydrate biosynthesis; gluconeogenesis.</text>
</comment>
<keyword evidence="6 9" id="KW-0963">Cytoplasm</keyword>
<keyword evidence="12" id="KW-1185">Reference proteome</keyword>
<evidence type="ECO:0000313" key="11">
    <source>
        <dbReference type="EMBL" id="RKF08217.1"/>
    </source>
</evidence>
<feature type="binding site" evidence="9">
    <location>
        <position position="215"/>
    </location>
    <ligand>
        <name>substrate</name>
    </ligand>
</feature>
<dbReference type="Pfam" id="PF00121">
    <property type="entry name" value="TIM"/>
    <property type="match status" value="1"/>
</dbReference>
<dbReference type="EMBL" id="QFWV02000002">
    <property type="protein sequence ID" value="RKF08217.1"/>
    <property type="molecule type" value="Genomic_DNA"/>
</dbReference>
<dbReference type="RefSeq" id="WP_109767096.1">
    <property type="nucleotide sequence ID" value="NZ_QFWV02000002.1"/>
</dbReference>
<comment type="caution">
    <text evidence="11">The sequence shown here is derived from an EMBL/GenBank/DDBJ whole genome shotgun (WGS) entry which is preliminary data.</text>
</comment>
<dbReference type="PROSITE" id="PS00171">
    <property type="entry name" value="TIM_1"/>
    <property type="match status" value="1"/>
</dbReference>
<dbReference type="UniPathway" id="UPA00109">
    <property type="reaction ID" value="UER00189"/>
</dbReference>
<dbReference type="GO" id="GO:0006094">
    <property type="term" value="P:gluconeogenesis"/>
    <property type="evidence" value="ECO:0007669"/>
    <property type="project" value="UniProtKB-UniRule"/>
</dbReference>
<evidence type="ECO:0000256" key="9">
    <source>
        <dbReference type="HAMAP-Rule" id="MF_00147"/>
    </source>
</evidence>
<evidence type="ECO:0000256" key="6">
    <source>
        <dbReference type="ARBA" id="ARBA00022490"/>
    </source>
</evidence>
<dbReference type="AlphaFoldDB" id="A0A3A8AD28"/>
<keyword evidence="8 9" id="KW-0413">Isomerase</keyword>
<dbReference type="GO" id="GO:0005829">
    <property type="term" value="C:cytosol"/>
    <property type="evidence" value="ECO:0007669"/>
    <property type="project" value="TreeGrafter"/>
</dbReference>
<comment type="similarity">
    <text evidence="4 9 10">Belongs to the triosephosphate isomerase family.</text>
</comment>
<accession>A0A3A8AD28</accession>
<evidence type="ECO:0000256" key="3">
    <source>
        <dbReference type="ARBA" id="ARBA00004939"/>
    </source>
</evidence>
<dbReference type="UniPathway" id="UPA00138"/>
<gene>
    <name evidence="9" type="primary">tpiA</name>
    <name evidence="11" type="ORF">DEM25_002660</name>
</gene>
<dbReference type="Proteomes" id="UP000246132">
    <property type="component" value="Unassembled WGS sequence"/>
</dbReference>
<dbReference type="PANTHER" id="PTHR21139:SF42">
    <property type="entry name" value="TRIOSEPHOSPHATE ISOMERASE"/>
    <property type="match status" value="1"/>
</dbReference>
<feature type="binding site" evidence="9">
    <location>
        <position position="176"/>
    </location>
    <ligand>
        <name>substrate</name>
    </ligand>
</feature>
<dbReference type="GO" id="GO:0006096">
    <property type="term" value="P:glycolytic process"/>
    <property type="evidence" value="ECO:0007669"/>
    <property type="project" value="UniProtKB-UniRule"/>
</dbReference>
<protein>
    <recommendedName>
        <fullName evidence="9 10">Triosephosphate isomerase</fullName>
        <shortName evidence="9">TIM</shortName>
        <shortName evidence="9">TPI</shortName>
        <ecNumber evidence="9 10">5.3.1.1</ecNumber>
    </recommendedName>
    <alternativeName>
        <fullName evidence="9">Triose-phosphate isomerase</fullName>
    </alternativeName>
</protein>
<name>A0A3A8AD28_9HYPH</name>
<evidence type="ECO:0000256" key="2">
    <source>
        <dbReference type="ARBA" id="ARBA00004680"/>
    </source>
</evidence>
<comment type="subcellular location">
    <subcellularLocation>
        <location evidence="9 10">Cytoplasm</location>
    </subcellularLocation>
</comment>
<dbReference type="HAMAP" id="MF_00147_B">
    <property type="entry name" value="TIM_B"/>
    <property type="match status" value="1"/>
</dbReference>
<dbReference type="InterPro" id="IPR020861">
    <property type="entry name" value="Triosephosphate_isomerase_AS"/>
</dbReference>
<feature type="binding site" evidence="9">
    <location>
        <begin position="12"/>
        <end position="14"/>
    </location>
    <ligand>
        <name>substrate</name>
    </ligand>
</feature>